<evidence type="ECO:0000313" key="2">
    <source>
        <dbReference type="Proteomes" id="UP000317155"/>
    </source>
</evidence>
<keyword evidence="2" id="KW-1185">Reference proteome</keyword>
<evidence type="ECO:0000313" key="1">
    <source>
        <dbReference type="EMBL" id="TRO83250.1"/>
    </source>
</evidence>
<dbReference type="PANTHER" id="PTHR43434:SF3">
    <property type="entry name" value="GMP_IMP NUCLEOTIDASE YRFG"/>
    <property type="match status" value="1"/>
</dbReference>
<dbReference type="Gene3D" id="3.40.50.1000">
    <property type="entry name" value="HAD superfamily/HAD-like"/>
    <property type="match status" value="1"/>
</dbReference>
<dbReference type="SFLD" id="SFLDS00003">
    <property type="entry name" value="Haloacid_Dehalogenase"/>
    <property type="match status" value="1"/>
</dbReference>
<gene>
    <name evidence="1" type="ORF">FL622_03985</name>
</gene>
<dbReference type="OrthoDB" id="367448at2"/>
<dbReference type="InterPro" id="IPR050155">
    <property type="entry name" value="HAD-like_hydrolase_sf"/>
</dbReference>
<dbReference type="AlphaFoldDB" id="A0A550JJ50"/>
<protein>
    <submittedName>
        <fullName evidence="1">HAD family hydrolase</fullName>
    </submittedName>
</protein>
<dbReference type="PRINTS" id="PR00413">
    <property type="entry name" value="HADHALOGNASE"/>
</dbReference>
<dbReference type="SUPFAM" id="SSF56784">
    <property type="entry name" value="HAD-like"/>
    <property type="match status" value="1"/>
</dbReference>
<reference evidence="1 2" key="1">
    <citation type="submission" date="2019-07" db="EMBL/GenBank/DDBJ databases">
        <title>Insights of Desulfuromonas acetexigens electromicrobiology.</title>
        <authorList>
            <person name="Katuri K."/>
            <person name="Sapireddy V."/>
            <person name="Shaw D.R."/>
            <person name="Saikaly P."/>
        </authorList>
    </citation>
    <scope>NUCLEOTIDE SEQUENCE [LARGE SCALE GENOMIC DNA]</scope>
    <source>
        <strain evidence="1 2">2873</strain>
    </source>
</reference>
<dbReference type="CDD" id="cd01427">
    <property type="entry name" value="HAD_like"/>
    <property type="match status" value="1"/>
</dbReference>
<dbReference type="InterPro" id="IPR036412">
    <property type="entry name" value="HAD-like_sf"/>
</dbReference>
<dbReference type="SFLD" id="SFLDG01129">
    <property type="entry name" value="C1.5:_HAD__Beta-PGM__Phosphata"/>
    <property type="match status" value="1"/>
</dbReference>
<dbReference type="GO" id="GO:0005829">
    <property type="term" value="C:cytosol"/>
    <property type="evidence" value="ECO:0007669"/>
    <property type="project" value="TreeGrafter"/>
</dbReference>
<dbReference type="Proteomes" id="UP000317155">
    <property type="component" value="Unassembled WGS sequence"/>
</dbReference>
<dbReference type="EMBL" id="VJVV01000002">
    <property type="protein sequence ID" value="TRO83250.1"/>
    <property type="molecule type" value="Genomic_DNA"/>
</dbReference>
<dbReference type="PANTHER" id="PTHR43434">
    <property type="entry name" value="PHOSPHOGLYCOLATE PHOSPHATASE"/>
    <property type="match status" value="1"/>
</dbReference>
<dbReference type="InterPro" id="IPR006439">
    <property type="entry name" value="HAD-SF_hydro_IA"/>
</dbReference>
<dbReference type="RefSeq" id="WP_092055993.1">
    <property type="nucleotide sequence ID" value="NZ_FOJJ01000012.1"/>
</dbReference>
<keyword evidence="1" id="KW-0378">Hydrolase</keyword>
<dbReference type="InterPro" id="IPR023214">
    <property type="entry name" value="HAD_sf"/>
</dbReference>
<comment type="caution">
    <text evidence="1">The sequence shown here is derived from an EMBL/GenBank/DDBJ whole genome shotgun (WGS) entry which is preliminary data.</text>
</comment>
<sequence length="260" mass="28614">MKIVAARERRGGTMGGFHHGQIAGVWFDLDGTLLEVEMRRFIPAYTRGLAGAFADLTEPESFAELLLAATLELLRREDGACSNETFFLERVTAPLGIDGEDFKARLAAYCDAELAALAPLVRPHPLARAALEHCRRAGLRVVLATNPVFPRAVIEARMAWGGFADYPFELVTTYENSRYCKPHRGYFTDILDHMGLEPARCLMIGNDTEHDLAARSAGVPTFLAETWLIDRGAGAFNADYRGDLAELCRVVDRLSGSGDH</sequence>
<accession>A0A550JJ50</accession>
<dbReference type="GO" id="GO:0008967">
    <property type="term" value="F:phosphoglycolate phosphatase activity"/>
    <property type="evidence" value="ECO:0007669"/>
    <property type="project" value="TreeGrafter"/>
</dbReference>
<dbReference type="GO" id="GO:0006281">
    <property type="term" value="P:DNA repair"/>
    <property type="evidence" value="ECO:0007669"/>
    <property type="project" value="TreeGrafter"/>
</dbReference>
<organism evidence="1 2">
    <name type="scientific">Trichloromonas acetexigens</name>
    <dbReference type="NCBI Taxonomy" id="38815"/>
    <lineage>
        <taxon>Bacteria</taxon>
        <taxon>Pseudomonadati</taxon>
        <taxon>Thermodesulfobacteriota</taxon>
        <taxon>Desulfuromonadia</taxon>
        <taxon>Desulfuromonadales</taxon>
        <taxon>Trichloromonadaceae</taxon>
        <taxon>Trichloromonas</taxon>
    </lineage>
</organism>
<proteinExistence type="predicted"/>
<name>A0A550JJ50_9BACT</name>
<dbReference type="Pfam" id="PF00702">
    <property type="entry name" value="Hydrolase"/>
    <property type="match status" value="1"/>
</dbReference>